<name>F7R212_9LACO</name>
<dbReference type="Pfam" id="PF00005">
    <property type="entry name" value="ABC_tran"/>
    <property type="match status" value="1"/>
</dbReference>
<gene>
    <name evidence="11" type="ORF">LRU_01360</name>
</gene>
<dbReference type="GO" id="GO:0005886">
    <property type="term" value="C:plasma membrane"/>
    <property type="evidence" value="ECO:0007669"/>
    <property type="project" value="UniProtKB-SubCell"/>
</dbReference>
<keyword evidence="2" id="KW-0813">Transport</keyword>
<keyword evidence="8" id="KW-1278">Translocase</keyword>
<sequence>MRHFLRFLSTLVAAPDTIKVKSPIFNFARKLQRYHGNSTESRRPLMPTALDFSGKEPSKCTIIGHKGGISMDILSLKNISFKNILTNISLNVPQNGFITLSGPSGSGKSTILKICARMLTQSTGELIFEGNDAAKTPVDKYRMQVSYCFQQPVLFGDTVADNLDFPFEIRKEPVKRQHEIELLERVNLSSSYLEKPIADLSGGEKQRVALIRNLMFKPKVLLLDEVTAGLDADNKKVVHMLISSYRKSGGTVIAVTHDTDELRQAEQIIRIEEGRIIEQ</sequence>
<evidence type="ECO:0000256" key="3">
    <source>
        <dbReference type="ARBA" id="ARBA00022475"/>
    </source>
</evidence>
<dbReference type="GO" id="GO:0005524">
    <property type="term" value="F:ATP binding"/>
    <property type="evidence" value="ECO:0007669"/>
    <property type="project" value="UniProtKB-KW"/>
</dbReference>
<feature type="domain" description="ABC transporter" evidence="10">
    <location>
        <begin position="69"/>
        <end position="279"/>
    </location>
</feature>
<dbReference type="SMART" id="SM00382">
    <property type="entry name" value="AAA"/>
    <property type="match status" value="1"/>
</dbReference>
<keyword evidence="7" id="KW-0067">ATP-binding</keyword>
<dbReference type="InterPro" id="IPR027417">
    <property type="entry name" value="P-loop_NTPase"/>
</dbReference>
<keyword evidence="5" id="KW-0592">Phosphate transport</keyword>
<evidence type="ECO:0000256" key="8">
    <source>
        <dbReference type="ARBA" id="ARBA00022967"/>
    </source>
</evidence>
<dbReference type="GO" id="GO:0016887">
    <property type="term" value="F:ATP hydrolysis activity"/>
    <property type="evidence" value="ECO:0007669"/>
    <property type="project" value="InterPro"/>
</dbReference>
<dbReference type="Gene3D" id="3.40.50.300">
    <property type="entry name" value="P-loop containing nucleotide triphosphate hydrolases"/>
    <property type="match status" value="1"/>
</dbReference>
<dbReference type="PANTHER" id="PTHR43423">
    <property type="entry name" value="ABC TRANSPORTER I FAMILY MEMBER 17"/>
    <property type="match status" value="1"/>
</dbReference>
<comment type="caution">
    <text evidence="11">The sequence shown here is derived from an EMBL/GenBank/DDBJ whole genome shotgun (WGS) entry which is preliminary data.</text>
</comment>
<dbReference type="SUPFAM" id="SSF52540">
    <property type="entry name" value="P-loop containing nucleoside triphosphate hydrolases"/>
    <property type="match status" value="1"/>
</dbReference>
<dbReference type="AlphaFoldDB" id="F7R212"/>
<proteinExistence type="predicted"/>
<dbReference type="GO" id="GO:0006817">
    <property type="term" value="P:phosphate ion transport"/>
    <property type="evidence" value="ECO:0007669"/>
    <property type="project" value="UniProtKB-KW"/>
</dbReference>
<dbReference type="PROSITE" id="PS00211">
    <property type="entry name" value="ABC_TRANSPORTER_1"/>
    <property type="match status" value="1"/>
</dbReference>
<protein>
    <submittedName>
        <fullName evidence="11">ABC superfamily ATP binding cassette transporter, ABC protein</fullName>
    </submittedName>
</protein>
<dbReference type="PANTHER" id="PTHR43423:SF12">
    <property type="entry name" value="IRON EXPORT ATP-BINDING PROTEIN FETA-RELATED"/>
    <property type="match status" value="1"/>
</dbReference>
<dbReference type="CDD" id="cd03225">
    <property type="entry name" value="ABC_cobalt_CbiO_domain1"/>
    <property type="match status" value="1"/>
</dbReference>
<dbReference type="InterPro" id="IPR015856">
    <property type="entry name" value="ABC_transpr_CbiO/EcfA_su"/>
</dbReference>
<comment type="subcellular location">
    <subcellularLocation>
        <location evidence="1">Cell membrane</location>
        <topology evidence="1">Peripheral membrane protein</topology>
    </subcellularLocation>
</comment>
<evidence type="ECO:0000256" key="7">
    <source>
        <dbReference type="ARBA" id="ARBA00022840"/>
    </source>
</evidence>
<evidence type="ECO:0000313" key="11">
    <source>
        <dbReference type="EMBL" id="EGM51048.1"/>
    </source>
</evidence>
<evidence type="ECO:0000256" key="9">
    <source>
        <dbReference type="ARBA" id="ARBA00023136"/>
    </source>
</evidence>
<dbReference type="EMBL" id="AFOJ01000006">
    <property type="protein sequence ID" value="EGM51048.1"/>
    <property type="molecule type" value="Genomic_DNA"/>
</dbReference>
<keyword evidence="3" id="KW-1003">Cell membrane</keyword>
<keyword evidence="9" id="KW-0472">Membrane</keyword>
<evidence type="ECO:0000256" key="5">
    <source>
        <dbReference type="ARBA" id="ARBA00022592"/>
    </source>
</evidence>
<dbReference type="InterPro" id="IPR003593">
    <property type="entry name" value="AAA+_ATPase"/>
</dbReference>
<dbReference type="InterPro" id="IPR003439">
    <property type="entry name" value="ABC_transporter-like_ATP-bd"/>
</dbReference>
<evidence type="ECO:0000256" key="6">
    <source>
        <dbReference type="ARBA" id="ARBA00022741"/>
    </source>
</evidence>
<evidence type="ECO:0000256" key="2">
    <source>
        <dbReference type="ARBA" id="ARBA00022448"/>
    </source>
</evidence>
<dbReference type="Proteomes" id="UP000002971">
    <property type="component" value="Unassembled WGS sequence"/>
</dbReference>
<reference evidence="11 12" key="1">
    <citation type="journal article" date="2011" name="J. Bacteriol.">
        <title>Genome Sequence of Lactobacillus ruminis SPM0211, Isolated from a Fecal Sample from a Healthy Korean.</title>
        <authorList>
            <person name="Lee S."/>
            <person name="Cho Y.J."/>
            <person name="Lee A.H."/>
            <person name="Chun J."/>
            <person name="Ha N.J."/>
            <person name="Ko G."/>
        </authorList>
    </citation>
    <scope>NUCLEOTIDE SEQUENCE [LARGE SCALE GENOMIC DNA]</scope>
    <source>
        <strain evidence="11 12">SPM0211</strain>
    </source>
</reference>
<keyword evidence="6" id="KW-0547">Nucleotide-binding</keyword>
<evidence type="ECO:0000259" key="10">
    <source>
        <dbReference type="PROSITE" id="PS50893"/>
    </source>
</evidence>
<keyword evidence="4" id="KW-0997">Cell inner membrane</keyword>
<accession>F7R212</accession>
<dbReference type="InterPro" id="IPR017871">
    <property type="entry name" value="ABC_transporter-like_CS"/>
</dbReference>
<evidence type="ECO:0000256" key="1">
    <source>
        <dbReference type="ARBA" id="ARBA00004202"/>
    </source>
</evidence>
<dbReference type="GO" id="GO:0022857">
    <property type="term" value="F:transmembrane transporter activity"/>
    <property type="evidence" value="ECO:0007669"/>
    <property type="project" value="UniProtKB-ARBA"/>
</dbReference>
<organism evidence="11 12">
    <name type="scientific">Ligilactobacillus ruminis SPM0211</name>
    <dbReference type="NCBI Taxonomy" id="1040964"/>
    <lineage>
        <taxon>Bacteria</taxon>
        <taxon>Bacillati</taxon>
        <taxon>Bacillota</taxon>
        <taxon>Bacilli</taxon>
        <taxon>Lactobacillales</taxon>
        <taxon>Lactobacillaceae</taxon>
        <taxon>Ligilactobacillus</taxon>
    </lineage>
</organism>
<evidence type="ECO:0000313" key="12">
    <source>
        <dbReference type="Proteomes" id="UP000002971"/>
    </source>
</evidence>
<dbReference type="PROSITE" id="PS50893">
    <property type="entry name" value="ABC_TRANSPORTER_2"/>
    <property type="match status" value="1"/>
</dbReference>
<evidence type="ECO:0000256" key="4">
    <source>
        <dbReference type="ARBA" id="ARBA00022519"/>
    </source>
</evidence>